<evidence type="ECO:0000256" key="7">
    <source>
        <dbReference type="SAM" id="MobiDB-lite"/>
    </source>
</evidence>
<proteinExistence type="predicted"/>
<evidence type="ECO:0000313" key="9">
    <source>
        <dbReference type="EMBL" id="KAL0571109.1"/>
    </source>
</evidence>
<keyword evidence="2" id="KW-0963">Cytoplasm</keyword>
<protein>
    <recommendedName>
        <fullName evidence="8">CLIP1 zinc knuckle domain-containing protein</fullName>
    </recommendedName>
</protein>
<keyword evidence="3" id="KW-0493">Microtubule</keyword>
<feature type="compositionally biased region" description="Polar residues" evidence="7">
    <location>
        <begin position="37"/>
        <end position="46"/>
    </location>
</feature>
<evidence type="ECO:0000256" key="3">
    <source>
        <dbReference type="ARBA" id="ARBA00022701"/>
    </source>
</evidence>
<evidence type="ECO:0000313" key="10">
    <source>
        <dbReference type="Proteomes" id="UP001465976"/>
    </source>
</evidence>
<feature type="region of interest" description="Disordered" evidence="7">
    <location>
        <begin position="37"/>
        <end position="61"/>
    </location>
</feature>
<comment type="caution">
    <text evidence="9">The sequence shown here is derived from an EMBL/GenBank/DDBJ whole genome shotgun (WGS) entry which is preliminary data.</text>
</comment>
<evidence type="ECO:0000256" key="4">
    <source>
        <dbReference type="ARBA" id="ARBA00023054"/>
    </source>
</evidence>
<feature type="domain" description="CLIP1 zinc knuckle" evidence="8">
    <location>
        <begin position="285"/>
        <end position="299"/>
    </location>
</feature>
<dbReference type="InterPro" id="IPR032108">
    <property type="entry name" value="CLIP1_ZNF"/>
</dbReference>
<organism evidence="9 10">
    <name type="scientific">Marasmius crinis-equi</name>
    <dbReference type="NCBI Taxonomy" id="585013"/>
    <lineage>
        <taxon>Eukaryota</taxon>
        <taxon>Fungi</taxon>
        <taxon>Dikarya</taxon>
        <taxon>Basidiomycota</taxon>
        <taxon>Agaricomycotina</taxon>
        <taxon>Agaricomycetes</taxon>
        <taxon>Agaricomycetidae</taxon>
        <taxon>Agaricales</taxon>
        <taxon>Marasmiineae</taxon>
        <taxon>Marasmiaceae</taxon>
        <taxon>Marasmius</taxon>
    </lineage>
</organism>
<evidence type="ECO:0000256" key="2">
    <source>
        <dbReference type="ARBA" id="ARBA00022490"/>
    </source>
</evidence>
<evidence type="ECO:0000259" key="8">
    <source>
        <dbReference type="Pfam" id="PF16641"/>
    </source>
</evidence>
<dbReference type="Gene3D" id="4.10.60.10">
    <property type="entry name" value="Zinc finger, CCHC-type"/>
    <property type="match status" value="1"/>
</dbReference>
<evidence type="ECO:0000256" key="5">
    <source>
        <dbReference type="ARBA" id="ARBA00023212"/>
    </source>
</evidence>
<evidence type="ECO:0000256" key="1">
    <source>
        <dbReference type="ARBA" id="ARBA00004245"/>
    </source>
</evidence>
<accession>A0ABR3F765</accession>
<evidence type="ECO:0000256" key="6">
    <source>
        <dbReference type="SAM" id="Coils"/>
    </source>
</evidence>
<dbReference type="Pfam" id="PF16641">
    <property type="entry name" value="CLIP1_ZNF"/>
    <property type="match status" value="2"/>
</dbReference>
<feature type="region of interest" description="Disordered" evidence="7">
    <location>
        <begin position="201"/>
        <end position="227"/>
    </location>
</feature>
<keyword evidence="5" id="KW-0206">Cytoskeleton</keyword>
<feature type="domain" description="CLIP1 zinc knuckle" evidence="8">
    <location>
        <begin position="239"/>
        <end position="252"/>
    </location>
</feature>
<comment type="subcellular location">
    <subcellularLocation>
        <location evidence="1">Cytoplasm</location>
        <location evidence="1">Cytoskeleton</location>
    </subcellularLocation>
</comment>
<keyword evidence="4 6" id="KW-0175">Coiled coil</keyword>
<dbReference type="EMBL" id="JBAHYK010000819">
    <property type="protein sequence ID" value="KAL0571109.1"/>
    <property type="molecule type" value="Genomic_DNA"/>
</dbReference>
<sequence length="306" mass="33709">MSSNLYSLLPTPTPPAFALDLTYRVFRSWNHLIHGSSPPTLTSTTYHGPHDGTASASITRSRTCSPSPSSCSASFHSCFGPGDGYEQEVKILEDNLDQSILREEENLHIDGAGSGPDDLEALKKSLKEQRLRADVEIEQLRKKLADVEMKNTRTTHDLNKEISELESLVEAKIYREDELEQEVERLKEKIGKLERKKSKSSIGPEAVVGEGAHRESSTLTTTSHVSNSSFSSENGVDVCEICEKPGHDIFNCDLLKEDGPLSAKSITSAAHKAINGDREEELDVWCEDCEGHGHTAENCPNAEDVF</sequence>
<gene>
    <name evidence="9" type="ORF">V5O48_010841</name>
</gene>
<keyword evidence="10" id="KW-1185">Reference proteome</keyword>
<name>A0ABR3F765_9AGAR</name>
<dbReference type="Proteomes" id="UP001465976">
    <property type="component" value="Unassembled WGS sequence"/>
</dbReference>
<feature type="coiled-coil region" evidence="6">
    <location>
        <begin position="119"/>
        <end position="199"/>
    </location>
</feature>
<reference evidence="9 10" key="1">
    <citation type="submission" date="2024-02" db="EMBL/GenBank/DDBJ databases">
        <title>A draft genome for the cacao thread blight pathogen Marasmius crinis-equi.</title>
        <authorList>
            <person name="Cohen S.P."/>
            <person name="Baruah I.K."/>
            <person name="Amoako-Attah I."/>
            <person name="Bukari Y."/>
            <person name="Meinhardt L.W."/>
            <person name="Bailey B.A."/>
        </authorList>
    </citation>
    <scope>NUCLEOTIDE SEQUENCE [LARGE SCALE GENOMIC DNA]</scope>
    <source>
        <strain evidence="9 10">GH-76</strain>
    </source>
</reference>